<proteinExistence type="inferred from homology"/>
<evidence type="ECO:0000259" key="13">
    <source>
        <dbReference type="PROSITE" id="PS50262"/>
    </source>
</evidence>
<evidence type="ECO:0000256" key="4">
    <source>
        <dbReference type="ARBA" id="ARBA00022692"/>
    </source>
</evidence>
<evidence type="ECO:0000256" key="3">
    <source>
        <dbReference type="ARBA" id="ARBA00022475"/>
    </source>
</evidence>
<evidence type="ECO:0000256" key="11">
    <source>
        <dbReference type="SAM" id="MobiDB-lite"/>
    </source>
</evidence>
<dbReference type="Pfam" id="PF00001">
    <property type="entry name" value="7tm_1"/>
    <property type="match status" value="1"/>
</dbReference>
<sequence length="618" mass="68321">MNACETCPCYITIISGCWALGSLVGFLPLLGWHKNFPDEKMQCFFTKVMTRLVPGVSVRVHYHLPCTAFGSLLRAHLPSRAKTGNNAQRYITLPRNLRQIVTMNPSPQGGAAPNSACTRHVGGAGTMLRVLGAAQKREVKATQNLSIIVLFFVICWVPLYTINFIQAFYKDCVIPQTITNLFIILSHLNSAGNPLLYAYHLRDFRAALKHLLYGIFGIQDESVNITNDFPTTRPPYGSQNALQQQAVHNNSINNSLQSLGDISLPNKRGSMTSGKYRHIYSDSPVMKDRFLLRGLSSTTLENRSMIASTVNGVYRAATLPMSTTIGRFDNTRDPQQPRKRIWTLTEVSSGVENDTYSVNRTEDLEPPCEPRVRRRSVRGRAGSQSDSIDSGRVNSAYIGDEAFEDFGFVDDDVFISDAILTAFRPRSADGLETRVHLTASENSHENVSPVVENTLTVRERLGSKNISKSVSSSNFNDVPVVEASDPRDMEEHTSRFVHTVEAEIYSSNVDDDRAELSPCRWNNLVIKSAVNKHCNGTNNLQKPRGGKIVRLNSAIDPGENKRTLPTSPTEVKLSPLKLVGEFLFSGKGVRTKDEANDASASTGSDTSLIACCEREKVT</sequence>
<feature type="compositionally biased region" description="Basic and acidic residues" evidence="11">
    <location>
        <begin position="360"/>
        <end position="371"/>
    </location>
</feature>
<feature type="transmembrane region" description="Helical" evidence="12">
    <location>
        <begin position="145"/>
        <end position="169"/>
    </location>
</feature>
<feature type="region of interest" description="Disordered" evidence="11">
    <location>
        <begin position="360"/>
        <end position="389"/>
    </location>
</feature>
<keyword evidence="15" id="KW-1185">Reference proteome</keyword>
<comment type="similarity">
    <text evidence="2">Belongs to the G-protein coupled receptor 1 family.</text>
</comment>
<dbReference type="PANTHER" id="PTHR24246:SF27">
    <property type="entry name" value="ADENOSINE RECEPTOR, ISOFORM A"/>
    <property type="match status" value="1"/>
</dbReference>
<comment type="subcellular location">
    <subcellularLocation>
        <location evidence="1">Cell membrane</location>
        <topology evidence="1">Multi-pass membrane protein</topology>
    </subcellularLocation>
</comment>
<dbReference type="InterPro" id="IPR000276">
    <property type="entry name" value="GPCR_Rhodpsn"/>
</dbReference>
<feature type="transmembrane region" description="Helical" evidence="12">
    <location>
        <begin position="12"/>
        <end position="32"/>
    </location>
</feature>
<evidence type="ECO:0000256" key="5">
    <source>
        <dbReference type="ARBA" id="ARBA00022989"/>
    </source>
</evidence>
<evidence type="ECO:0000256" key="8">
    <source>
        <dbReference type="ARBA" id="ARBA00023170"/>
    </source>
</evidence>
<feature type="domain" description="G-protein coupled receptors family 1 profile" evidence="13">
    <location>
        <begin position="1"/>
        <end position="197"/>
    </location>
</feature>
<keyword evidence="8" id="KW-0675">Receptor</keyword>
<keyword evidence="3" id="KW-1003">Cell membrane</keyword>
<keyword evidence="7 12" id="KW-0472">Membrane</keyword>
<keyword evidence="9" id="KW-0325">Glycoprotein</keyword>
<evidence type="ECO:0000256" key="2">
    <source>
        <dbReference type="ARBA" id="ARBA00010663"/>
    </source>
</evidence>
<evidence type="ECO:0000313" key="15">
    <source>
        <dbReference type="Proteomes" id="UP001153148"/>
    </source>
</evidence>
<dbReference type="PRINTS" id="PR00237">
    <property type="entry name" value="GPCRRHODOPSN"/>
</dbReference>
<gene>
    <name evidence="14" type="ORF">TPAB3V08_LOCUS3200</name>
</gene>
<organism evidence="14 15">
    <name type="scientific">Timema podura</name>
    <name type="common">Walking stick</name>
    <dbReference type="NCBI Taxonomy" id="61482"/>
    <lineage>
        <taxon>Eukaryota</taxon>
        <taxon>Metazoa</taxon>
        <taxon>Ecdysozoa</taxon>
        <taxon>Arthropoda</taxon>
        <taxon>Hexapoda</taxon>
        <taxon>Insecta</taxon>
        <taxon>Pterygota</taxon>
        <taxon>Neoptera</taxon>
        <taxon>Polyneoptera</taxon>
        <taxon>Phasmatodea</taxon>
        <taxon>Timematodea</taxon>
        <taxon>Timematoidea</taxon>
        <taxon>Timematidae</taxon>
        <taxon>Timema</taxon>
    </lineage>
</organism>
<evidence type="ECO:0000256" key="1">
    <source>
        <dbReference type="ARBA" id="ARBA00004651"/>
    </source>
</evidence>
<protein>
    <recommendedName>
        <fullName evidence="13">G-protein coupled receptors family 1 profile domain-containing protein</fullName>
    </recommendedName>
</protein>
<evidence type="ECO:0000256" key="7">
    <source>
        <dbReference type="ARBA" id="ARBA00023136"/>
    </source>
</evidence>
<dbReference type="EMBL" id="CAJPIN010003536">
    <property type="protein sequence ID" value="CAG2056205.1"/>
    <property type="molecule type" value="Genomic_DNA"/>
</dbReference>
<evidence type="ECO:0000256" key="10">
    <source>
        <dbReference type="ARBA" id="ARBA00023224"/>
    </source>
</evidence>
<dbReference type="PANTHER" id="PTHR24246">
    <property type="entry name" value="OLFACTORY RECEPTOR AND ADENOSINE RECEPTOR"/>
    <property type="match status" value="1"/>
</dbReference>
<keyword evidence="10" id="KW-0807">Transducer</keyword>
<dbReference type="SUPFAM" id="SSF81321">
    <property type="entry name" value="Family A G protein-coupled receptor-like"/>
    <property type="match status" value="1"/>
</dbReference>
<name>A0ABN7NK13_TIMPD</name>
<comment type="caution">
    <text evidence="14">The sequence shown here is derived from an EMBL/GenBank/DDBJ whole genome shotgun (WGS) entry which is preliminary data.</text>
</comment>
<dbReference type="PROSITE" id="PS50262">
    <property type="entry name" value="G_PROTEIN_RECEP_F1_2"/>
    <property type="match status" value="1"/>
</dbReference>
<dbReference type="Gene3D" id="1.20.1070.10">
    <property type="entry name" value="Rhodopsin 7-helix transmembrane proteins"/>
    <property type="match status" value="1"/>
</dbReference>
<evidence type="ECO:0000256" key="9">
    <source>
        <dbReference type="ARBA" id="ARBA00023180"/>
    </source>
</evidence>
<evidence type="ECO:0000256" key="12">
    <source>
        <dbReference type="SAM" id="Phobius"/>
    </source>
</evidence>
<keyword evidence="6" id="KW-0297">G-protein coupled receptor</keyword>
<reference evidence="14" key="1">
    <citation type="submission" date="2021-03" db="EMBL/GenBank/DDBJ databases">
        <authorList>
            <person name="Tran Van P."/>
        </authorList>
    </citation>
    <scope>NUCLEOTIDE SEQUENCE</scope>
</reference>
<dbReference type="InterPro" id="IPR017452">
    <property type="entry name" value="GPCR_Rhodpsn_7TM"/>
</dbReference>
<evidence type="ECO:0000256" key="6">
    <source>
        <dbReference type="ARBA" id="ARBA00023040"/>
    </source>
</evidence>
<keyword evidence="5 12" id="KW-1133">Transmembrane helix</keyword>
<dbReference type="Proteomes" id="UP001153148">
    <property type="component" value="Unassembled WGS sequence"/>
</dbReference>
<evidence type="ECO:0000313" key="14">
    <source>
        <dbReference type="EMBL" id="CAG2056205.1"/>
    </source>
</evidence>
<keyword evidence="4 12" id="KW-0812">Transmembrane</keyword>
<accession>A0ABN7NK13</accession>